<dbReference type="AlphaFoldDB" id="A0ABD0M4X1"/>
<dbReference type="EMBL" id="JACVVK020000006">
    <property type="protein sequence ID" value="KAK7506783.1"/>
    <property type="molecule type" value="Genomic_DNA"/>
</dbReference>
<evidence type="ECO:0000313" key="2">
    <source>
        <dbReference type="Proteomes" id="UP001519460"/>
    </source>
</evidence>
<name>A0ABD0M4X1_9CAEN</name>
<accession>A0ABD0M4X1</accession>
<keyword evidence="2" id="KW-1185">Reference proteome</keyword>
<gene>
    <name evidence="1" type="ORF">BaRGS_00002258</name>
</gene>
<proteinExistence type="predicted"/>
<reference evidence="1 2" key="1">
    <citation type="journal article" date="2023" name="Sci. Data">
        <title>Genome assembly of the Korean intertidal mud-creeper Batillaria attramentaria.</title>
        <authorList>
            <person name="Patra A.K."/>
            <person name="Ho P.T."/>
            <person name="Jun S."/>
            <person name="Lee S.J."/>
            <person name="Kim Y."/>
            <person name="Won Y.J."/>
        </authorList>
    </citation>
    <scope>NUCLEOTIDE SEQUENCE [LARGE SCALE GENOMIC DNA]</scope>
    <source>
        <strain evidence="1">Wonlab-2016</strain>
    </source>
</reference>
<protein>
    <submittedName>
        <fullName evidence="1">Uncharacterized protein</fullName>
    </submittedName>
</protein>
<comment type="caution">
    <text evidence="1">The sequence shown here is derived from an EMBL/GenBank/DDBJ whole genome shotgun (WGS) entry which is preliminary data.</text>
</comment>
<evidence type="ECO:0000313" key="1">
    <source>
        <dbReference type="EMBL" id="KAK7506783.1"/>
    </source>
</evidence>
<dbReference type="Proteomes" id="UP001519460">
    <property type="component" value="Unassembled WGS sequence"/>
</dbReference>
<organism evidence="1 2">
    <name type="scientific">Batillaria attramentaria</name>
    <dbReference type="NCBI Taxonomy" id="370345"/>
    <lineage>
        <taxon>Eukaryota</taxon>
        <taxon>Metazoa</taxon>
        <taxon>Spiralia</taxon>
        <taxon>Lophotrochozoa</taxon>
        <taxon>Mollusca</taxon>
        <taxon>Gastropoda</taxon>
        <taxon>Caenogastropoda</taxon>
        <taxon>Sorbeoconcha</taxon>
        <taxon>Cerithioidea</taxon>
        <taxon>Batillariidae</taxon>
        <taxon>Batillaria</taxon>
    </lineage>
</organism>
<sequence length="93" mass="10499">MSQETGAKKIHEGKLMNMEKAGMRNYSCESLPQSENTTQSTGRDKSKIILKNDTILCRKCQENIAEMIPEGKVMNLEKAGILRNYRSESFATL</sequence>